<dbReference type="Pfam" id="PF03767">
    <property type="entry name" value="Acid_phosphat_B"/>
    <property type="match status" value="2"/>
</dbReference>
<dbReference type="PANTHER" id="PTHR31284">
    <property type="entry name" value="ACID PHOSPHATASE-LIKE PROTEIN"/>
    <property type="match status" value="1"/>
</dbReference>
<dbReference type="PATRIC" id="fig|518642.10.peg.1012"/>
<protein>
    <submittedName>
        <fullName evidence="4">Hydrolase</fullName>
    </submittedName>
</protein>
<dbReference type="AlphaFoldDB" id="A0A1E7KQB0"/>
<dbReference type="InterPro" id="IPR023214">
    <property type="entry name" value="HAD_sf"/>
</dbReference>
<organism evidence="4 5">
    <name type="scientific">Streptomyces nanshensis</name>
    <dbReference type="NCBI Taxonomy" id="518642"/>
    <lineage>
        <taxon>Bacteria</taxon>
        <taxon>Bacillati</taxon>
        <taxon>Actinomycetota</taxon>
        <taxon>Actinomycetes</taxon>
        <taxon>Kitasatosporales</taxon>
        <taxon>Streptomycetaceae</taxon>
        <taxon>Streptomyces</taxon>
    </lineage>
</organism>
<dbReference type="EMBL" id="LJGW01000661">
    <property type="protein sequence ID" value="OEV06129.1"/>
    <property type="molecule type" value="Genomic_DNA"/>
</dbReference>
<sequence length="232" mass="24934">MHGRKWTTRIAVSVAGAGLLTAASVAAGPAMASTDAPAPAKARTASGTSAAVTPEKPHTGAAHPAADDVDYDTWRSDVSKVTDEARPYLEKRISQGDGEKMAVVFDIDNTTLETHFHPIWELPTPPVQQTLDLARYADSRGVAVYFVTARPGIIYSLTKDNLEKVGYPIAGLYVRDLPDIFDEVSKYKTAKRAEIEADGHTIIANIGNTPTDVVGGHTEKNFKLPDYDGKLS</sequence>
<keyword evidence="4" id="KW-0378">Hydrolase</keyword>
<accession>A0A1E7KQB0</accession>
<evidence type="ECO:0000313" key="5">
    <source>
        <dbReference type="Proteomes" id="UP000176005"/>
    </source>
</evidence>
<evidence type="ECO:0000313" key="4">
    <source>
        <dbReference type="EMBL" id="OEV06129.1"/>
    </source>
</evidence>
<reference evidence="4 5" key="1">
    <citation type="journal article" date="2016" name="Front. Microbiol.">
        <title>Comparative Genomics Analysis of Streptomyces Species Reveals Their Adaptation to the Marine Environment and Their Diversity at the Genomic Level.</title>
        <authorList>
            <person name="Tian X."/>
            <person name="Zhang Z."/>
            <person name="Yang T."/>
            <person name="Chen M."/>
            <person name="Li J."/>
            <person name="Chen F."/>
            <person name="Yang J."/>
            <person name="Li W."/>
            <person name="Zhang B."/>
            <person name="Zhang Z."/>
            <person name="Wu J."/>
            <person name="Zhang C."/>
            <person name="Long L."/>
            <person name="Xiao J."/>
        </authorList>
    </citation>
    <scope>NUCLEOTIDE SEQUENCE [LARGE SCALE GENOMIC DNA]</scope>
    <source>
        <strain evidence="4 5">SCSIO 10429</strain>
    </source>
</reference>
<dbReference type="RefSeq" id="WP_070020378.1">
    <property type="nucleotide sequence ID" value="NZ_LJGW01000661.1"/>
</dbReference>
<feature type="region of interest" description="Disordered" evidence="2">
    <location>
        <begin position="32"/>
        <end position="68"/>
    </location>
</feature>
<dbReference type="InterPro" id="IPR036412">
    <property type="entry name" value="HAD-like_sf"/>
</dbReference>
<comment type="caution">
    <text evidence="4">The sequence shown here is derived from an EMBL/GenBank/DDBJ whole genome shotgun (WGS) entry which is preliminary data.</text>
</comment>
<feature type="chain" id="PRO_5009196738" evidence="3">
    <location>
        <begin position="33"/>
        <end position="232"/>
    </location>
</feature>
<keyword evidence="1 3" id="KW-0732">Signal</keyword>
<gene>
    <name evidence="4" type="ORF">AN218_31110</name>
</gene>
<dbReference type="PANTHER" id="PTHR31284:SF10">
    <property type="entry name" value="ACID PHOSPHATASE-LIKE PROTEIN"/>
    <property type="match status" value="1"/>
</dbReference>
<dbReference type="GO" id="GO:0016787">
    <property type="term" value="F:hydrolase activity"/>
    <property type="evidence" value="ECO:0007669"/>
    <property type="project" value="UniProtKB-KW"/>
</dbReference>
<evidence type="ECO:0000256" key="3">
    <source>
        <dbReference type="SAM" id="SignalP"/>
    </source>
</evidence>
<dbReference type="Proteomes" id="UP000176005">
    <property type="component" value="Unassembled WGS sequence"/>
</dbReference>
<keyword evidence="5" id="KW-1185">Reference proteome</keyword>
<evidence type="ECO:0000256" key="1">
    <source>
        <dbReference type="ARBA" id="ARBA00022729"/>
    </source>
</evidence>
<proteinExistence type="predicted"/>
<dbReference type="Gene3D" id="3.40.50.1000">
    <property type="entry name" value="HAD superfamily/HAD-like"/>
    <property type="match status" value="1"/>
</dbReference>
<name>A0A1E7KQB0_9ACTN</name>
<dbReference type="InterPro" id="IPR005519">
    <property type="entry name" value="Acid_phosphat_B-like"/>
</dbReference>
<dbReference type="SUPFAM" id="SSF56784">
    <property type="entry name" value="HAD-like"/>
    <property type="match status" value="1"/>
</dbReference>
<evidence type="ECO:0000256" key="2">
    <source>
        <dbReference type="SAM" id="MobiDB-lite"/>
    </source>
</evidence>
<feature type="signal peptide" evidence="3">
    <location>
        <begin position="1"/>
        <end position="32"/>
    </location>
</feature>